<dbReference type="RefSeq" id="WP_078980787.1">
    <property type="nucleotide sequence ID" value="NZ_MWQN01000003.1"/>
</dbReference>
<dbReference type="EMBL" id="MWQN01000003">
    <property type="protein sequence ID" value="OPC77692.1"/>
    <property type="molecule type" value="Genomic_DNA"/>
</dbReference>
<reference evidence="2 3" key="1">
    <citation type="submission" date="2017-03" db="EMBL/GenBank/DDBJ databases">
        <title>Draft genome sequence of Streptomyces scabrisporus NF3, endophyte isolated from Amphipterygium adstringens.</title>
        <authorList>
            <person name="Vazquez M."/>
            <person name="Ceapa C.D."/>
            <person name="Rodriguez Luna D."/>
            <person name="Sanchez Esquivel S."/>
        </authorList>
    </citation>
    <scope>NUCLEOTIDE SEQUENCE [LARGE SCALE GENOMIC DNA]</scope>
    <source>
        <strain evidence="2 3">NF3</strain>
    </source>
</reference>
<comment type="caution">
    <text evidence="2">The sequence shown here is derived from an EMBL/GenBank/DDBJ whole genome shotgun (WGS) entry which is preliminary data.</text>
</comment>
<protein>
    <submittedName>
        <fullName evidence="2">Endonuclease</fullName>
    </submittedName>
</protein>
<dbReference type="STRING" id="159449.B4N89_35920"/>
<name>A0A1T3NLS2_9ACTN</name>
<proteinExistence type="predicted"/>
<evidence type="ECO:0000313" key="3">
    <source>
        <dbReference type="Proteomes" id="UP000190037"/>
    </source>
</evidence>
<sequence>MRIISINAWGGARYGVLGPWLETCRADVLCVQEVTHTPGLGGWTRYDDAERSLPQRADLLADIRARLPRHHGLHVAGDSGPVHDEDRRRHRQDFGVATFVHDGSAIIGVRSAFLHGDYTEHRDEWPAGDRPRAALAVRLFDRAARRHVTVVNVHGLRDPQGKGDTEARRAQAHRLARLVTDTRRPADLTVVAGDFNVLPDSETHRILADLGLTDLVGRSDTRTSHYAKACRHVSYLLVSDPDAVTRFEVQTTPEVSDHRALLLELRSAQ</sequence>
<dbReference type="OrthoDB" id="9787701at2"/>
<dbReference type="SUPFAM" id="SSF56219">
    <property type="entry name" value="DNase I-like"/>
    <property type="match status" value="1"/>
</dbReference>
<dbReference type="InterPro" id="IPR036691">
    <property type="entry name" value="Endo/exonu/phosph_ase_sf"/>
</dbReference>
<feature type="domain" description="Endonuclease/exonuclease/phosphatase" evidence="1">
    <location>
        <begin position="5"/>
        <end position="258"/>
    </location>
</feature>
<keyword evidence="2" id="KW-0378">Hydrolase</keyword>
<dbReference type="GO" id="GO:0004519">
    <property type="term" value="F:endonuclease activity"/>
    <property type="evidence" value="ECO:0007669"/>
    <property type="project" value="UniProtKB-KW"/>
</dbReference>
<dbReference type="Pfam" id="PF03372">
    <property type="entry name" value="Exo_endo_phos"/>
    <property type="match status" value="1"/>
</dbReference>
<keyword evidence="2" id="KW-0540">Nuclease</keyword>
<dbReference type="AlphaFoldDB" id="A0A1T3NLS2"/>
<gene>
    <name evidence="2" type="ORF">B4N89_35920</name>
</gene>
<keyword evidence="2" id="KW-0255">Endonuclease</keyword>
<accession>A0A1T3NLS2</accession>
<evidence type="ECO:0000259" key="1">
    <source>
        <dbReference type="Pfam" id="PF03372"/>
    </source>
</evidence>
<organism evidence="2 3">
    <name type="scientific">Embleya scabrispora</name>
    <dbReference type="NCBI Taxonomy" id="159449"/>
    <lineage>
        <taxon>Bacteria</taxon>
        <taxon>Bacillati</taxon>
        <taxon>Actinomycetota</taxon>
        <taxon>Actinomycetes</taxon>
        <taxon>Kitasatosporales</taxon>
        <taxon>Streptomycetaceae</taxon>
        <taxon>Embleya</taxon>
    </lineage>
</organism>
<dbReference type="Gene3D" id="3.60.10.10">
    <property type="entry name" value="Endonuclease/exonuclease/phosphatase"/>
    <property type="match status" value="1"/>
</dbReference>
<keyword evidence="3" id="KW-1185">Reference proteome</keyword>
<dbReference type="InterPro" id="IPR005135">
    <property type="entry name" value="Endo/exonuclease/phosphatase"/>
</dbReference>
<evidence type="ECO:0000313" key="2">
    <source>
        <dbReference type="EMBL" id="OPC77692.1"/>
    </source>
</evidence>
<dbReference type="Proteomes" id="UP000190037">
    <property type="component" value="Unassembled WGS sequence"/>
</dbReference>